<protein>
    <submittedName>
        <fullName evidence="2">Mu transposase, C-terminal</fullName>
    </submittedName>
</protein>
<dbReference type="InterPro" id="IPR036397">
    <property type="entry name" value="RNaseH_sf"/>
</dbReference>
<organism evidence="2 3">
    <name type="scientific">Anaerobium acetethylicum</name>
    <dbReference type="NCBI Taxonomy" id="1619234"/>
    <lineage>
        <taxon>Bacteria</taxon>
        <taxon>Bacillati</taxon>
        <taxon>Bacillota</taxon>
        <taxon>Clostridia</taxon>
        <taxon>Lachnospirales</taxon>
        <taxon>Lachnospiraceae</taxon>
        <taxon>Anaerobium</taxon>
    </lineage>
</organism>
<dbReference type="Proteomes" id="UP000199315">
    <property type="component" value="Unassembled WGS sequence"/>
</dbReference>
<accession>A0A1D3TZG5</accession>
<dbReference type="PANTHER" id="PTHR35004:SF6">
    <property type="entry name" value="TRANSPOSASE"/>
    <property type="match status" value="1"/>
</dbReference>
<dbReference type="AlphaFoldDB" id="A0A1D3TZG5"/>
<dbReference type="STRING" id="1619234.SAMN05421730_10792"/>
<dbReference type="PANTHER" id="PTHR35004">
    <property type="entry name" value="TRANSPOSASE RV3428C-RELATED"/>
    <property type="match status" value="1"/>
</dbReference>
<dbReference type="SUPFAM" id="SSF53098">
    <property type="entry name" value="Ribonuclease H-like"/>
    <property type="match status" value="1"/>
</dbReference>
<name>A0A1D3TZG5_9FIRM</name>
<gene>
    <name evidence="2" type="ORF">SAMN05421730_10792</name>
</gene>
<dbReference type="Pfam" id="PF09299">
    <property type="entry name" value="Mu-transpos_C"/>
    <property type="match status" value="1"/>
</dbReference>
<dbReference type="GO" id="GO:0015074">
    <property type="term" value="P:DNA integration"/>
    <property type="evidence" value="ECO:0007669"/>
    <property type="project" value="InterPro"/>
</dbReference>
<dbReference type="SUPFAM" id="SSF46689">
    <property type="entry name" value="Homeodomain-like"/>
    <property type="match status" value="1"/>
</dbReference>
<evidence type="ECO:0000259" key="1">
    <source>
        <dbReference type="PROSITE" id="PS50994"/>
    </source>
</evidence>
<evidence type="ECO:0000313" key="2">
    <source>
        <dbReference type="EMBL" id="SCP99964.1"/>
    </source>
</evidence>
<dbReference type="Pfam" id="PF00665">
    <property type="entry name" value="rve"/>
    <property type="match status" value="1"/>
</dbReference>
<dbReference type="PROSITE" id="PS50994">
    <property type="entry name" value="INTEGRASE"/>
    <property type="match status" value="1"/>
</dbReference>
<proteinExistence type="predicted"/>
<dbReference type="OrthoDB" id="9794201at2"/>
<evidence type="ECO:0000313" key="3">
    <source>
        <dbReference type="Proteomes" id="UP000199315"/>
    </source>
</evidence>
<keyword evidence="3" id="KW-1185">Reference proteome</keyword>
<sequence length="427" mass="49251">MNNTFNDKSFSEAAAIARVRFAVVAPVIQELFAEPTKTAYYKRVAEKPLKMPDGSEVMYNYNTFEKWEKLYLRHGIDGLIPKRRSDIGVPRALSDAAIAEIYRLKETFPRINATLIYQKLIEDGFITPSGTSVSAVQRFIKRNDLKSARNPNIKDRKAFEAEFPCDMYQADTCYSVFITENGVSRRTYLFHIVDDHSRMIVGARFFYQDNAYNFQQVLKDAIARSGICSKIYLDNGGSYSNEQLSLILGSLGIIEIHTPVRDGAAKAKVERSFRTIKDTWLHGLDISGVDSLDALNRLLADYVHKRNNSFNRDISGTPMERYSRHLDRIRFPKSREWLDECFMNRMIRKVNNDSTVSINSISYDCPQQFIRMKVEVRFLPDDMKNAYILYEGKRYPIRKTNKVENFRTKRNNTPSIDYSRTGGVDSV</sequence>
<dbReference type="InterPro" id="IPR001584">
    <property type="entry name" value="Integrase_cat-core"/>
</dbReference>
<reference evidence="2 3" key="1">
    <citation type="submission" date="2016-09" db="EMBL/GenBank/DDBJ databases">
        <authorList>
            <person name="Capua I."/>
            <person name="De Benedictis P."/>
            <person name="Joannis T."/>
            <person name="Lombin L.H."/>
            <person name="Cattoli G."/>
        </authorList>
    </citation>
    <scope>NUCLEOTIDE SEQUENCE [LARGE SCALE GENOMIC DNA]</scope>
    <source>
        <strain evidence="2 3">GluBS11</strain>
    </source>
</reference>
<dbReference type="RefSeq" id="WP_091237147.1">
    <property type="nucleotide sequence ID" value="NZ_FMKA01000079.1"/>
</dbReference>
<dbReference type="InterPro" id="IPR009057">
    <property type="entry name" value="Homeodomain-like_sf"/>
</dbReference>
<dbReference type="Gene3D" id="3.30.420.10">
    <property type="entry name" value="Ribonuclease H-like superfamily/Ribonuclease H"/>
    <property type="match status" value="1"/>
</dbReference>
<dbReference type="GO" id="GO:0003676">
    <property type="term" value="F:nucleic acid binding"/>
    <property type="evidence" value="ECO:0007669"/>
    <property type="project" value="InterPro"/>
</dbReference>
<dbReference type="InterPro" id="IPR015378">
    <property type="entry name" value="Transposase-like_Mu_C"/>
</dbReference>
<dbReference type="InterPro" id="IPR012337">
    <property type="entry name" value="RNaseH-like_sf"/>
</dbReference>
<dbReference type="EMBL" id="FMKA01000079">
    <property type="protein sequence ID" value="SCP99964.1"/>
    <property type="molecule type" value="Genomic_DNA"/>
</dbReference>
<feature type="domain" description="Integrase catalytic" evidence="1">
    <location>
        <begin position="160"/>
        <end position="326"/>
    </location>
</feature>